<comment type="caution">
    <text evidence="1">The sequence shown here is derived from an EMBL/GenBank/DDBJ whole genome shotgun (WGS) entry which is preliminary data.</text>
</comment>
<dbReference type="AlphaFoldDB" id="A0A537LIH7"/>
<name>A0A537LIH7_9BACT</name>
<gene>
    <name evidence="1" type="ORF">E6G99_05830</name>
</gene>
<organism evidence="1 2">
    <name type="scientific">Candidatus Segetimicrobium genomatis</name>
    <dbReference type="NCBI Taxonomy" id="2569760"/>
    <lineage>
        <taxon>Bacteria</taxon>
        <taxon>Bacillati</taxon>
        <taxon>Candidatus Sysuimicrobiota</taxon>
        <taxon>Candidatus Sysuimicrobiia</taxon>
        <taxon>Candidatus Sysuimicrobiales</taxon>
        <taxon>Candidatus Segetimicrobiaceae</taxon>
        <taxon>Candidatus Segetimicrobium</taxon>
    </lineage>
</organism>
<evidence type="ECO:0000313" key="1">
    <source>
        <dbReference type="EMBL" id="TMJ07782.1"/>
    </source>
</evidence>
<accession>A0A537LIH7</accession>
<sequence>MNARLKFDTVSCEPHALVTRAQVQLSSGSTHRTGVATGLTATVTPLQIVAEATIDAVQGFIQRADIILDSVAEVSAGQRPLIVVTMGLRDTRGKVMLAGTAVLNGDPYASVAKAVLHGLNRRIASLQ</sequence>
<evidence type="ECO:0000313" key="2">
    <source>
        <dbReference type="Proteomes" id="UP000318661"/>
    </source>
</evidence>
<dbReference type="EMBL" id="VBAJ01000151">
    <property type="protein sequence ID" value="TMJ07782.1"/>
    <property type="molecule type" value="Genomic_DNA"/>
</dbReference>
<proteinExistence type="predicted"/>
<reference evidence="1 2" key="1">
    <citation type="journal article" date="2019" name="Nat. Microbiol.">
        <title>Mediterranean grassland soil C-N compound turnover is dependent on rainfall and depth, and is mediated by genomically divergent microorganisms.</title>
        <authorList>
            <person name="Diamond S."/>
            <person name="Andeer P.F."/>
            <person name="Li Z."/>
            <person name="Crits-Christoph A."/>
            <person name="Burstein D."/>
            <person name="Anantharaman K."/>
            <person name="Lane K.R."/>
            <person name="Thomas B.C."/>
            <person name="Pan C."/>
            <person name="Northen T.R."/>
            <person name="Banfield J.F."/>
        </authorList>
    </citation>
    <scope>NUCLEOTIDE SEQUENCE [LARGE SCALE GENOMIC DNA]</scope>
    <source>
        <strain evidence="1">NP_2</strain>
    </source>
</reference>
<dbReference type="Proteomes" id="UP000318661">
    <property type="component" value="Unassembled WGS sequence"/>
</dbReference>
<protein>
    <submittedName>
        <fullName evidence="1">Uncharacterized protein</fullName>
    </submittedName>
</protein>